<evidence type="ECO:0000256" key="4">
    <source>
        <dbReference type="ARBA" id="ARBA00022692"/>
    </source>
</evidence>
<feature type="transmembrane region" description="Helical" evidence="8">
    <location>
        <begin position="153"/>
        <end position="175"/>
    </location>
</feature>
<comment type="catalytic activity">
    <reaction evidence="8">
        <text>N-terminal S-1,2-diacyl-sn-glyceryl-L-cysteinyl-[lipoprotein] + a glycerophospholipid = N-acyl-S-1,2-diacyl-sn-glyceryl-L-cysteinyl-[lipoprotein] + a 2-acyl-sn-glycero-3-phospholipid + H(+)</text>
        <dbReference type="Rhea" id="RHEA:48228"/>
        <dbReference type="Rhea" id="RHEA-COMP:14681"/>
        <dbReference type="Rhea" id="RHEA-COMP:14684"/>
        <dbReference type="ChEBI" id="CHEBI:15378"/>
        <dbReference type="ChEBI" id="CHEBI:136912"/>
        <dbReference type="ChEBI" id="CHEBI:140656"/>
        <dbReference type="ChEBI" id="CHEBI:140657"/>
        <dbReference type="ChEBI" id="CHEBI:140660"/>
        <dbReference type="EC" id="2.3.1.269"/>
    </reaction>
</comment>
<evidence type="ECO:0000256" key="2">
    <source>
        <dbReference type="ARBA" id="ARBA00022475"/>
    </source>
</evidence>
<dbReference type="PROSITE" id="PS50263">
    <property type="entry name" value="CN_HYDROLASE"/>
    <property type="match status" value="1"/>
</dbReference>
<evidence type="ECO:0000313" key="11">
    <source>
        <dbReference type="Proteomes" id="UP000008635"/>
    </source>
</evidence>
<dbReference type="UniPathway" id="UPA00666"/>
<evidence type="ECO:0000256" key="5">
    <source>
        <dbReference type="ARBA" id="ARBA00022989"/>
    </source>
</evidence>
<feature type="transmembrane region" description="Helical" evidence="8">
    <location>
        <begin position="112"/>
        <end position="133"/>
    </location>
</feature>
<dbReference type="eggNOG" id="COG0815">
    <property type="taxonomic scope" value="Bacteria"/>
</dbReference>
<proteinExistence type="inferred from homology"/>
<evidence type="ECO:0000256" key="7">
    <source>
        <dbReference type="ARBA" id="ARBA00023315"/>
    </source>
</evidence>
<evidence type="ECO:0000259" key="9">
    <source>
        <dbReference type="PROSITE" id="PS50263"/>
    </source>
</evidence>
<feature type="transmembrane region" description="Helical" evidence="8">
    <location>
        <begin position="456"/>
        <end position="479"/>
    </location>
</feature>
<evidence type="ECO:0000256" key="1">
    <source>
        <dbReference type="ARBA" id="ARBA00004651"/>
    </source>
</evidence>
<reference evidence="11" key="2">
    <citation type="submission" date="2011-01" db="EMBL/GenBank/DDBJ databases">
        <title>The complete genome of Deinococcus maricopensis DSM 21211.</title>
        <authorList>
            <consortium name="US DOE Joint Genome Institute (JGI-PGF)"/>
            <person name="Lucas S."/>
            <person name="Copeland A."/>
            <person name="Lapidus A."/>
            <person name="Goodwin L."/>
            <person name="Pitluck S."/>
            <person name="Kyrpides N."/>
            <person name="Mavromatis K."/>
            <person name="Pagani I."/>
            <person name="Ivanova N."/>
            <person name="Ovchinnikova G."/>
            <person name="Zeytun A."/>
            <person name="Detter J.C."/>
            <person name="Han C."/>
            <person name="Land M."/>
            <person name="Hauser L."/>
            <person name="Markowitz V."/>
            <person name="Cheng J.-F."/>
            <person name="Hugenholtz P."/>
            <person name="Woyke T."/>
            <person name="Wu D."/>
            <person name="Pukall R."/>
            <person name="Gehrich-Schroeter G."/>
            <person name="Brambilla E."/>
            <person name="Klenk H.-P."/>
            <person name="Eisen J.A."/>
        </authorList>
    </citation>
    <scope>NUCLEOTIDE SEQUENCE [LARGE SCALE GENOMIC DNA]</scope>
    <source>
        <strain evidence="11">DSM 21211 / LMG 22137 / NRRL B-23946 / LB-34</strain>
    </source>
</reference>
<keyword evidence="5 8" id="KW-1133">Transmembrane helix</keyword>
<dbReference type="EC" id="2.3.1.269" evidence="8"/>
<dbReference type="GO" id="GO:0005886">
    <property type="term" value="C:plasma membrane"/>
    <property type="evidence" value="ECO:0007669"/>
    <property type="project" value="UniProtKB-SubCell"/>
</dbReference>
<dbReference type="HAMAP" id="MF_01148">
    <property type="entry name" value="Lnt"/>
    <property type="match status" value="1"/>
</dbReference>
<gene>
    <name evidence="8" type="primary">lnt</name>
    <name evidence="10" type="ordered locus">Deima_1841</name>
</gene>
<dbReference type="NCBIfam" id="TIGR00546">
    <property type="entry name" value="lnt"/>
    <property type="match status" value="1"/>
</dbReference>
<dbReference type="EMBL" id="CP002454">
    <property type="protein sequence ID" value="ADV67489.1"/>
    <property type="molecule type" value="Genomic_DNA"/>
</dbReference>
<evidence type="ECO:0000256" key="6">
    <source>
        <dbReference type="ARBA" id="ARBA00023136"/>
    </source>
</evidence>
<reference evidence="10 11" key="1">
    <citation type="journal article" date="2011" name="Stand. Genomic Sci.">
        <title>Complete genome sequence of Deinococcus maricopensis type strain (LB-34).</title>
        <authorList>
            <person name="Pukall R."/>
            <person name="Zeytun A."/>
            <person name="Lucas S."/>
            <person name="Lapidus A."/>
            <person name="Hammon N."/>
            <person name="Deshpande S."/>
            <person name="Nolan M."/>
            <person name="Cheng J.F."/>
            <person name="Pitluck S."/>
            <person name="Liolios K."/>
            <person name="Pagani I."/>
            <person name="Mikhailova N."/>
            <person name="Ivanova N."/>
            <person name="Mavromatis K."/>
            <person name="Pati A."/>
            <person name="Tapia R."/>
            <person name="Han C."/>
            <person name="Goodwin L."/>
            <person name="Chen A."/>
            <person name="Palaniappan K."/>
            <person name="Land M."/>
            <person name="Hauser L."/>
            <person name="Chang Y.J."/>
            <person name="Jeffries C.D."/>
            <person name="Brambilla E.M."/>
            <person name="Rohde M."/>
            <person name="Goker M."/>
            <person name="Detter J.C."/>
            <person name="Woyke T."/>
            <person name="Bristow J."/>
            <person name="Eisen J.A."/>
            <person name="Markowitz V."/>
            <person name="Hugenholtz P."/>
            <person name="Kyrpides N.C."/>
            <person name="Klenk H.P."/>
        </authorList>
    </citation>
    <scope>NUCLEOTIDE SEQUENCE [LARGE SCALE GENOMIC DNA]</scope>
    <source>
        <strain evidence="11">DSM 21211 / LMG 22137 / NRRL B-23946 / LB-34</strain>
    </source>
</reference>
<feature type="domain" description="CN hydrolase" evidence="9">
    <location>
        <begin position="215"/>
        <end position="450"/>
    </location>
</feature>
<name>E8U8V0_DEIML</name>
<evidence type="ECO:0000313" key="10">
    <source>
        <dbReference type="EMBL" id="ADV67489.1"/>
    </source>
</evidence>
<dbReference type="PANTHER" id="PTHR38686:SF1">
    <property type="entry name" value="APOLIPOPROTEIN N-ACYLTRANSFERASE"/>
    <property type="match status" value="1"/>
</dbReference>
<sequence length="489" mass="52122" precursor="true">MFITVVAPALAGALLAACGLPQPWSALSALPLALVFALIARAPTARAASAAAFWAGLAYFTVQLFWLPVSFSAGFGAFGAVMFVPVILLQAGFWALTAWLTARAVREPLARGWALAGAWTLLSYARTLGPLPFPWADVGYTLLPTPLVQVADLVGVHGLNLLVALTASALVAAVWGAWRPLLGVLVLLAGGTTYGVIAGRAPLTAGGPEGRALLLRTDIDSFEKATQSATVPLVEQSRTLSAARRPDEIVVWSETALPDPSYLPQFPAPGLSGLGFFTFDERGQLTARMNTAVSITPDVRIGARYDKAHPVPFGELFPLRDELNAVYAAVEQHITHFPLASTRPGEARAPLTLNGVAYGTYICYDSIFPAVTRALAHNGAQVLVNVSNDGWFVGWGVEQHLMMGRVRAIETRRYVLRSVNRGVAAVIDDLGRVVQRLDHGEGVLHARFVPSTAQTVYVRVGDAPALVAAALLVLLAVGVDGRARRRRLY</sequence>
<dbReference type="InterPro" id="IPR004563">
    <property type="entry name" value="Apolipo_AcylTrfase"/>
</dbReference>
<comment type="pathway">
    <text evidence="8">Protein modification; lipoprotein biosynthesis (N-acyl transfer).</text>
</comment>
<keyword evidence="10" id="KW-0449">Lipoprotein</keyword>
<dbReference type="GO" id="GO:0016410">
    <property type="term" value="F:N-acyltransferase activity"/>
    <property type="evidence" value="ECO:0007669"/>
    <property type="project" value="UniProtKB-UniRule"/>
</dbReference>
<dbReference type="Pfam" id="PF00795">
    <property type="entry name" value="CN_hydrolase"/>
    <property type="match status" value="1"/>
</dbReference>
<comment type="subcellular location">
    <subcellularLocation>
        <location evidence="1 8">Cell membrane</location>
        <topology evidence="1 8">Multi-pass membrane protein</topology>
    </subcellularLocation>
</comment>
<comment type="function">
    <text evidence="8">Catalyzes the phospholipid dependent N-acylation of the N-terminal cysteine of apolipoprotein, the last step in lipoprotein maturation.</text>
</comment>
<feature type="transmembrane region" description="Helical" evidence="8">
    <location>
        <begin position="75"/>
        <end position="100"/>
    </location>
</feature>
<evidence type="ECO:0000256" key="3">
    <source>
        <dbReference type="ARBA" id="ARBA00022679"/>
    </source>
</evidence>
<dbReference type="KEGG" id="dmr:Deima_1841"/>
<comment type="similarity">
    <text evidence="8">Belongs to the CN hydrolase family. Apolipoprotein N-acyltransferase subfamily.</text>
</comment>
<dbReference type="Gene3D" id="3.60.110.10">
    <property type="entry name" value="Carbon-nitrogen hydrolase"/>
    <property type="match status" value="1"/>
</dbReference>
<dbReference type="SUPFAM" id="SSF56317">
    <property type="entry name" value="Carbon-nitrogen hydrolase"/>
    <property type="match status" value="1"/>
</dbReference>
<evidence type="ECO:0000256" key="8">
    <source>
        <dbReference type="HAMAP-Rule" id="MF_01148"/>
    </source>
</evidence>
<dbReference type="InterPro" id="IPR036526">
    <property type="entry name" value="C-N_Hydrolase_sf"/>
</dbReference>
<keyword evidence="3 8" id="KW-0808">Transferase</keyword>
<dbReference type="Pfam" id="PF20154">
    <property type="entry name" value="LNT_N"/>
    <property type="match status" value="1"/>
</dbReference>
<keyword evidence="6 8" id="KW-0472">Membrane</keyword>
<dbReference type="HOGENOM" id="CLU_019563_1_2_0"/>
<dbReference type="Proteomes" id="UP000008635">
    <property type="component" value="Chromosome"/>
</dbReference>
<dbReference type="GO" id="GO:0042158">
    <property type="term" value="P:lipoprotein biosynthetic process"/>
    <property type="evidence" value="ECO:0007669"/>
    <property type="project" value="UniProtKB-UniRule"/>
</dbReference>
<protein>
    <recommendedName>
        <fullName evidence="8">Apolipoprotein N-acyltransferase</fullName>
        <shortName evidence="8">ALP N-acyltransferase</shortName>
        <ecNumber evidence="8">2.3.1.269</ecNumber>
    </recommendedName>
</protein>
<keyword evidence="11" id="KW-1185">Reference proteome</keyword>
<dbReference type="STRING" id="709986.Deima_1841"/>
<dbReference type="CDD" id="cd07571">
    <property type="entry name" value="ALP_N-acyl_transferase"/>
    <property type="match status" value="1"/>
</dbReference>
<feature type="transmembrane region" description="Helical" evidence="8">
    <location>
        <begin position="51"/>
        <end position="69"/>
    </location>
</feature>
<organism evidence="10 11">
    <name type="scientific">Deinococcus maricopensis (strain DSM 21211 / LMG 22137 / NRRL B-23946 / LB-34)</name>
    <dbReference type="NCBI Taxonomy" id="709986"/>
    <lineage>
        <taxon>Bacteria</taxon>
        <taxon>Thermotogati</taxon>
        <taxon>Deinococcota</taxon>
        <taxon>Deinococci</taxon>
        <taxon>Deinococcales</taxon>
        <taxon>Deinococcaceae</taxon>
        <taxon>Deinococcus</taxon>
    </lineage>
</organism>
<keyword evidence="2 8" id="KW-1003">Cell membrane</keyword>
<feature type="transmembrane region" description="Helical" evidence="8">
    <location>
        <begin position="26"/>
        <end position="44"/>
    </location>
</feature>
<dbReference type="RefSeq" id="WP_013556994.1">
    <property type="nucleotide sequence ID" value="NC_014958.1"/>
</dbReference>
<keyword evidence="7 8" id="KW-0012">Acyltransferase</keyword>
<dbReference type="InterPro" id="IPR045378">
    <property type="entry name" value="LNT_N"/>
</dbReference>
<dbReference type="InterPro" id="IPR003010">
    <property type="entry name" value="C-N_Hydrolase"/>
</dbReference>
<accession>E8U8V0</accession>
<dbReference type="AlphaFoldDB" id="E8U8V0"/>
<dbReference type="PANTHER" id="PTHR38686">
    <property type="entry name" value="APOLIPOPROTEIN N-ACYLTRANSFERASE"/>
    <property type="match status" value="1"/>
</dbReference>
<keyword evidence="4 8" id="KW-0812">Transmembrane</keyword>
<feature type="transmembrane region" description="Helical" evidence="8">
    <location>
        <begin position="182"/>
        <end position="203"/>
    </location>
</feature>